<dbReference type="Proteomes" id="UP000176998">
    <property type="component" value="Unassembled WGS sequence"/>
</dbReference>
<feature type="compositionally biased region" description="Basic and acidic residues" evidence="2">
    <location>
        <begin position="76"/>
        <end position="96"/>
    </location>
</feature>
<evidence type="ECO:0000313" key="3">
    <source>
        <dbReference type="EMBL" id="OHE94890.1"/>
    </source>
</evidence>
<reference evidence="3 4" key="1">
    <citation type="submission" date="2016-09" db="EMBL/GenBank/DDBJ databases">
        <authorList>
            <person name="Capua I."/>
            <person name="De Benedictis P."/>
            <person name="Joannis T."/>
            <person name="Lombin L.H."/>
            <person name="Cattoli G."/>
        </authorList>
    </citation>
    <scope>NUCLEOTIDE SEQUENCE [LARGE SCALE GENOMIC DNA]</scope>
    <source>
        <strain evidence="3 4">IMI 309357</strain>
    </source>
</reference>
<accession>A0A1G4B0D9</accession>
<dbReference type="PANTHER" id="PTHR34997:SF2">
    <property type="entry name" value="LYSM DOMAIN-CONTAINING PROTEIN-RELATED"/>
    <property type="match status" value="1"/>
</dbReference>
<gene>
    <name evidence="3" type="ORF">CORC01_09809</name>
</gene>
<feature type="region of interest" description="Disordered" evidence="2">
    <location>
        <begin position="167"/>
        <end position="194"/>
    </location>
</feature>
<dbReference type="Gene3D" id="3.10.350.10">
    <property type="entry name" value="LysM domain"/>
    <property type="match status" value="1"/>
</dbReference>
<feature type="region of interest" description="Disordered" evidence="2">
    <location>
        <begin position="271"/>
        <end position="296"/>
    </location>
</feature>
<organism evidence="3 4">
    <name type="scientific">Colletotrichum orchidophilum</name>
    <dbReference type="NCBI Taxonomy" id="1209926"/>
    <lineage>
        <taxon>Eukaryota</taxon>
        <taxon>Fungi</taxon>
        <taxon>Dikarya</taxon>
        <taxon>Ascomycota</taxon>
        <taxon>Pezizomycotina</taxon>
        <taxon>Sordariomycetes</taxon>
        <taxon>Hypocreomycetidae</taxon>
        <taxon>Glomerellales</taxon>
        <taxon>Glomerellaceae</taxon>
        <taxon>Colletotrichum</taxon>
    </lineage>
</organism>
<proteinExistence type="predicted"/>
<comment type="caution">
    <text evidence="3">The sequence shown here is derived from an EMBL/GenBank/DDBJ whole genome shotgun (WGS) entry which is preliminary data.</text>
</comment>
<dbReference type="AlphaFoldDB" id="A0A1G4B0D9"/>
<dbReference type="EMBL" id="MJBS01000091">
    <property type="protein sequence ID" value="OHE94890.1"/>
    <property type="molecule type" value="Genomic_DNA"/>
</dbReference>
<evidence type="ECO:0000313" key="4">
    <source>
        <dbReference type="Proteomes" id="UP000176998"/>
    </source>
</evidence>
<evidence type="ECO:0000256" key="2">
    <source>
        <dbReference type="SAM" id="MobiDB-lite"/>
    </source>
</evidence>
<feature type="compositionally biased region" description="Low complexity" evidence="2">
    <location>
        <begin position="274"/>
        <end position="289"/>
    </location>
</feature>
<evidence type="ECO:0000256" key="1">
    <source>
        <dbReference type="ARBA" id="ARBA00022729"/>
    </source>
</evidence>
<dbReference type="OrthoDB" id="4851388at2759"/>
<name>A0A1G4B0D9_9PEZI</name>
<dbReference type="GO" id="GO:0008061">
    <property type="term" value="F:chitin binding"/>
    <property type="evidence" value="ECO:0007669"/>
    <property type="project" value="InterPro"/>
</dbReference>
<keyword evidence="4" id="KW-1185">Reference proteome</keyword>
<dbReference type="InterPro" id="IPR052210">
    <property type="entry name" value="LysM1-like"/>
</dbReference>
<protein>
    <submittedName>
        <fullName evidence="3">LysM domain-containing protein</fullName>
    </submittedName>
</protein>
<sequence length="412" mass="44139">MNLLDHRVTSEFLPDSDHSDYLVAGFQDIQSVCQTSVGPLASRVVPLYPYATELYDTAPGPTSTSEVDTAPWIPGPDDHPNFNVKPPEELLDKNDAEPLPDQEPFVPPPAQHVLSTSDPPAGRASMPATCWYNVAFLRLCPVTVTQLILTGNQYICISRPGSSWVRHPDEDLPENSNGSIPGGPGSTEHLPIIDDPADVPTGRVQEGIAADCSRYIKAEITTASCWKIANEAQSRFFESIPVLGASGEHCASQILFGYYCCVGTEGDSTGTPNPTITQSAPAATSTSPSVLKPAPQREGTISTCKKWLQAVLGSWCWQLATDAGIDTSLFYQYNPVLSVDAPPAKPTATQAGIPANCCKFVEALAGSSCWQLANDDGIDMSVLFALNPVLGSQGENCGTQIWPNYFYCIATN</sequence>
<dbReference type="InterPro" id="IPR036779">
    <property type="entry name" value="LysM_dom_sf"/>
</dbReference>
<keyword evidence="1" id="KW-0732">Signal</keyword>
<dbReference type="PANTHER" id="PTHR34997">
    <property type="entry name" value="AM15"/>
    <property type="match status" value="1"/>
</dbReference>
<dbReference type="STRING" id="1209926.A0A1G4B0D9"/>
<feature type="region of interest" description="Disordered" evidence="2">
    <location>
        <begin position="57"/>
        <end position="99"/>
    </location>
</feature>
<dbReference type="RefSeq" id="XP_022472052.1">
    <property type="nucleotide sequence ID" value="XM_022621438.1"/>
</dbReference>
<dbReference type="GeneID" id="34562948"/>